<evidence type="ECO:0000256" key="3">
    <source>
        <dbReference type="ARBA" id="ARBA00022525"/>
    </source>
</evidence>
<dbReference type="EMBL" id="JH159152">
    <property type="protein sequence ID" value="EGZ26082.1"/>
    <property type="molecule type" value="Genomic_DNA"/>
</dbReference>
<evidence type="ECO:0000313" key="5">
    <source>
        <dbReference type="EMBL" id="EGZ26082.1"/>
    </source>
</evidence>
<evidence type="ECO:0000313" key="6">
    <source>
        <dbReference type="Proteomes" id="UP000002640"/>
    </source>
</evidence>
<dbReference type="InterPro" id="IPR045379">
    <property type="entry name" value="Crinkler_N"/>
</dbReference>
<dbReference type="Pfam" id="PF20147">
    <property type="entry name" value="Crinkler"/>
    <property type="match status" value="1"/>
</dbReference>
<dbReference type="KEGG" id="psoj:PHYSODRAFT_478630"/>
<gene>
    <name evidence="5" type="ORF">PHYSODRAFT_478630</name>
</gene>
<dbReference type="OMA" id="CSIHECS"/>
<dbReference type="RefSeq" id="XP_009521370.1">
    <property type="nucleotide sequence ID" value="XM_009523075.1"/>
</dbReference>
<dbReference type="GeneID" id="20655029"/>
<comment type="subcellular location">
    <subcellularLocation>
        <location evidence="1">Host cell</location>
    </subcellularLocation>
    <subcellularLocation>
        <location evidence="2">Secreted</location>
    </subcellularLocation>
</comment>
<dbReference type="PANTHER" id="PTHR33129:SF3">
    <property type="entry name" value="HOT SPOT (RHS) PROTEIN, PUTATIVE-RELATED"/>
    <property type="match status" value="1"/>
</dbReference>
<evidence type="ECO:0000256" key="1">
    <source>
        <dbReference type="ARBA" id="ARBA00004340"/>
    </source>
</evidence>
<dbReference type="AlphaFoldDB" id="G4YWG8"/>
<evidence type="ECO:0000259" key="4">
    <source>
        <dbReference type="Pfam" id="PF20147"/>
    </source>
</evidence>
<reference evidence="5 6" key="1">
    <citation type="journal article" date="2006" name="Science">
        <title>Phytophthora genome sequences uncover evolutionary origins and mechanisms of pathogenesis.</title>
        <authorList>
            <person name="Tyler B.M."/>
            <person name="Tripathy S."/>
            <person name="Zhang X."/>
            <person name="Dehal P."/>
            <person name="Jiang R.H."/>
            <person name="Aerts A."/>
            <person name="Arredondo F.D."/>
            <person name="Baxter L."/>
            <person name="Bensasson D."/>
            <person name="Beynon J.L."/>
            <person name="Chapman J."/>
            <person name="Damasceno C.M."/>
            <person name="Dorrance A.E."/>
            <person name="Dou D."/>
            <person name="Dickerman A.W."/>
            <person name="Dubchak I.L."/>
            <person name="Garbelotto M."/>
            <person name="Gijzen M."/>
            <person name="Gordon S.G."/>
            <person name="Govers F."/>
            <person name="Grunwald N.J."/>
            <person name="Huang W."/>
            <person name="Ivors K.L."/>
            <person name="Jones R.W."/>
            <person name="Kamoun S."/>
            <person name="Krampis K."/>
            <person name="Lamour K.H."/>
            <person name="Lee M.K."/>
            <person name="McDonald W.H."/>
            <person name="Medina M."/>
            <person name="Meijer H.J."/>
            <person name="Nordberg E.K."/>
            <person name="Maclean D.J."/>
            <person name="Ospina-Giraldo M.D."/>
            <person name="Morris P.F."/>
            <person name="Phuntumart V."/>
            <person name="Putnam N.H."/>
            <person name="Rash S."/>
            <person name="Rose J.K."/>
            <person name="Sakihama Y."/>
            <person name="Salamov A.A."/>
            <person name="Savidor A."/>
            <person name="Scheuring C.F."/>
            <person name="Smith B.M."/>
            <person name="Sobral B.W."/>
            <person name="Terry A."/>
            <person name="Torto-Alalibo T.A."/>
            <person name="Win J."/>
            <person name="Xu Z."/>
            <person name="Zhang H."/>
            <person name="Grigoriev I.V."/>
            <person name="Rokhsar D.S."/>
            <person name="Boore J.L."/>
        </authorList>
    </citation>
    <scope>NUCLEOTIDE SEQUENCE [LARGE SCALE GENOMIC DNA]</scope>
    <source>
        <strain evidence="5 6">P6497</strain>
    </source>
</reference>
<dbReference type="InParanoid" id="G4YWG8"/>
<dbReference type="GO" id="GO:0043657">
    <property type="term" value="C:host cell"/>
    <property type="evidence" value="ECO:0007669"/>
    <property type="project" value="UniProtKB-SubCell"/>
</dbReference>
<dbReference type="GO" id="GO:0005576">
    <property type="term" value="C:extracellular region"/>
    <property type="evidence" value="ECO:0007669"/>
    <property type="project" value="UniProtKB-SubCell"/>
</dbReference>
<dbReference type="InterPro" id="IPR052980">
    <property type="entry name" value="Crinkler_effector"/>
</dbReference>
<name>G4YWG8_PHYSP</name>
<keyword evidence="3" id="KW-0964">Secreted</keyword>
<organism evidence="5 6">
    <name type="scientific">Phytophthora sojae (strain P6497)</name>
    <name type="common">Soybean stem and root rot agent</name>
    <name type="synonym">Phytophthora megasperma f. sp. glycines</name>
    <dbReference type="NCBI Taxonomy" id="1094619"/>
    <lineage>
        <taxon>Eukaryota</taxon>
        <taxon>Sar</taxon>
        <taxon>Stramenopiles</taxon>
        <taxon>Oomycota</taxon>
        <taxon>Peronosporomycetes</taxon>
        <taxon>Peronosporales</taxon>
        <taxon>Peronosporaceae</taxon>
        <taxon>Phytophthora</taxon>
    </lineage>
</organism>
<dbReference type="PANTHER" id="PTHR33129">
    <property type="entry name" value="PROTEIN KINASE DOMAIN-CONTAINING PROTEIN-RELATED"/>
    <property type="match status" value="1"/>
</dbReference>
<dbReference type="Proteomes" id="UP000002640">
    <property type="component" value="Unassembled WGS sequence"/>
</dbReference>
<protein>
    <recommendedName>
        <fullName evidence="4">Crinkler effector protein N-terminal domain-containing protein</fullName>
    </recommendedName>
</protein>
<feature type="domain" description="Crinkler effector protein N-terminal" evidence="4">
    <location>
        <begin position="2"/>
        <end position="113"/>
    </location>
</feature>
<dbReference type="Gene3D" id="3.40.50.300">
    <property type="entry name" value="P-loop containing nucleotide triphosphate hydrolases"/>
    <property type="match status" value="1"/>
</dbReference>
<evidence type="ECO:0000256" key="2">
    <source>
        <dbReference type="ARBA" id="ARBA00004613"/>
    </source>
</evidence>
<accession>G4YWG8</accession>
<proteinExistence type="predicted"/>
<keyword evidence="6" id="KW-1185">Reference proteome</keyword>
<dbReference type="InterPro" id="IPR027417">
    <property type="entry name" value="P-loop_NTPase"/>
</dbReference>
<sequence length="584" mass="65852">MVKLFCAIVGAAGSAFPVDIDEKKSVGHLKKAIKEQSDGLIRAEDPWMNLQLFLAKREDGAWLKSKDLLRMRKGEIPDEVESRYMNEELDDPTDKICETFPTISDGTIHVLVVVPKQAISASIVSQDGVFDPCSDPFFAQFPTVEQVGDWLEFSSLLPLTKRQKLYIRSSYRVIADQALLNPDRTMVKYAVVTGTPGIGKSVFVYYMMWRLIKEKKRVLFFDSEGNFYFDGTNMLTCKVLPNKFDQRFWSPDLWCLVDSVDPTAMTELPIEDCSVLLASTPRRDCIGEFKKLAPTPDVLYMPLWKEEELSAIASMYPNARDEWKHRFKCLGGVPRLVLEDIGTDPQVLLETACNSCSLDECKTLVSINSEINSRTQMAQTLIHICSQEPYTECQVVYASELAMKVIARTKLISNRANMESFLSACNGNPLAQSLCGYIFEPHCLRLLHEGGGFEYRELLSGAMQRQRKRGRRDIVETEITIPSSSKPSQIVERVEAGQVANQLYVPRTSNYVAIDAWMPQFGGFQVTVGKTHDIKAGAADDLAKLGPDGNQLFFLLPPLYYKSFTKKGKEIRQFAILVPYPEEI</sequence>